<dbReference type="Proteomes" id="UP000011116">
    <property type="component" value="Chromosome 1H"/>
</dbReference>
<evidence type="ECO:0000313" key="3">
    <source>
        <dbReference type="EnsemblPlants" id="HORVU.MOREX.r3.1HG0087070.1"/>
    </source>
</evidence>
<accession>A0A8I6WZ31</accession>
<reference evidence="4" key="1">
    <citation type="journal article" date="2012" name="Nature">
        <title>A physical, genetic and functional sequence assembly of the barley genome.</title>
        <authorList>
            <consortium name="The International Barley Genome Sequencing Consortium"/>
            <person name="Mayer K.F."/>
            <person name="Waugh R."/>
            <person name="Brown J.W."/>
            <person name="Schulman A."/>
            <person name="Langridge P."/>
            <person name="Platzer M."/>
            <person name="Fincher G.B."/>
            <person name="Muehlbauer G.J."/>
            <person name="Sato K."/>
            <person name="Close T.J."/>
            <person name="Wise R.P."/>
            <person name="Stein N."/>
        </authorList>
    </citation>
    <scope>NUCLEOTIDE SEQUENCE [LARGE SCALE GENOMIC DNA]</scope>
    <source>
        <strain evidence="4">cv. Morex</strain>
    </source>
</reference>
<protein>
    <recommendedName>
        <fullName evidence="2">Myb/SANT-like domain-containing protein</fullName>
    </recommendedName>
</protein>
<reference evidence="3" key="2">
    <citation type="submission" date="2020-10" db="EMBL/GenBank/DDBJ databases">
        <authorList>
            <person name="Scholz U."/>
            <person name="Mascher M."/>
            <person name="Fiebig A."/>
        </authorList>
    </citation>
    <scope>NUCLEOTIDE SEQUENCE [LARGE SCALE GENOMIC DNA]</scope>
    <source>
        <strain evidence="3">cv. Morex</strain>
    </source>
</reference>
<proteinExistence type="predicted"/>
<reference evidence="3" key="3">
    <citation type="submission" date="2022-01" db="UniProtKB">
        <authorList>
            <consortium name="EnsemblPlants"/>
        </authorList>
    </citation>
    <scope>IDENTIFICATION</scope>
    <source>
        <strain evidence="3">subsp. vulgare</strain>
    </source>
</reference>
<evidence type="ECO:0000313" key="4">
    <source>
        <dbReference type="Proteomes" id="UP000011116"/>
    </source>
</evidence>
<organism evidence="3 4">
    <name type="scientific">Hordeum vulgare subsp. vulgare</name>
    <name type="common">Domesticated barley</name>
    <dbReference type="NCBI Taxonomy" id="112509"/>
    <lineage>
        <taxon>Eukaryota</taxon>
        <taxon>Viridiplantae</taxon>
        <taxon>Streptophyta</taxon>
        <taxon>Embryophyta</taxon>
        <taxon>Tracheophyta</taxon>
        <taxon>Spermatophyta</taxon>
        <taxon>Magnoliopsida</taxon>
        <taxon>Liliopsida</taxon>
        <taxon>Poales</taxon>
        <taxon>Poaceae</taxon>
        <taxon>BOP clade</taxon>
        <taxon>Pooideae</taxon>
        <taxon>Triticodae</taxon>
        <taxon>Triticeae</taxon>
        <taxon>Hordeinae</taxon>
        <taxon>Hordeum</taxon>
    </lineage>
</organism>
<dbReference type="PANTHER" id="PTHR46934">
    <property type="entry name" value="MYB_DNA-BIND_3 DOMAIN-CONTAINING PROTEIN-RELATED"/>
    <property type="match status" value="1"/>
</dbReference>
<feature type="region of interest" description="Disordered" evidence="1">
    <location>
        <begin position="212"/>
        <end position="263"/>
    </location>
</feature>
<feature type="domain" description="Myb/SANT-like" evidence="2">
    <location>
        <begin position="43"/>
        <end position="137"/>
    </location>
</feature>
<dbReference type="EnsemblPlants" id="HORVU.MOREX.r3.1HG0087070.1">
    <property type="protein sequence ID" value="HORVU.MOREX.r3.1HG0087070.1"/>
    <property type="gene ID" value="HORVU.MOREX.r3.1HG0087070"/>
</dbReference>
<dbReference type="AlphaFoldDB" id="A0A8I6WZ31"/>
<dbReference type="PANTHER" id="PTHR46934:SF8">
    <property type="entry name" value="OS06G0481800 PROTEIN"/>
    <property type="match status" value="1"/>
</dbReference>
<evidence type="ECO:0000259" key="2">
    <source>
        <dbReference type="Pfam" id="PF12776"/>
    </source>
</evidence>
<dbReference type="InterPro" id="IPR024752">
    <property type="entry name" value="Myb/SANT-like_dom"/>
</dbReference>
<keyword evidence="4" id="KW-1185">Reference proteome</keyword>
<name>A0A8I6WZ31_HORVV</name>
<dbReference type="Pfam" id="PF12776">
    <property type="entry name" value="Myb_DNA-bind_3"/>
    <property type="match status" value="1"/>
</dbReference>
<evidence type="ECO:0000256" key="1">
    <source>
        <dbReference type="SAM" id="MobiDB-lite"/>
    </source>
</evidence>
<dbReference type="Gramene" id="HORVU.MOREX.r3.1HG0087070.1">
    <property type="protein sequence ID" value="HORVU.MOREX.r3.1HG0087070.1"/>
    <property type="gene ID" value="HORVU.MOREX.r3.1HG0087070"/>
</dbReference>
<sequence length="358" mass="40919">MYPKGSPKYNLMKVTRKKASHGAKKLTPKIKKATPKVKKPRAHWNPALEKALVDLLDEHNNPYHRGQNGWSAESWNRMTKIFHEKYPHTNFTKQQIQEKQKDLKSQYRIIKDARKQSGVSWNYHTHMIEADPHLWQNLIISWPDISKFQTKPFPLYDKLGDLYDGHIAEGNYNFTSIEATQVIDDDPEVERDETGFSFDLNQCEDDLLMYDDPRDAAQSDDPSGAIQSDDPTDGTQSDVTRACAPGGSNKKLVKESKKKKRDDPMVEVMENYVETKRKQAEEESALFAESKNAQQFTITKCIAVLHKMESISHGERAAAYKVFKNAENREIFLNAAAEDEVSAAVFLRSEMADLPRGI</sequence>